<feature type="domain" description="Metalloprotease TldD/E central" evidence="4">
    <location>
        <begin position="119"/>
        <end position="224"/>
    </location>
</feature>
<dbReference type="Pfam" id="PF19289">
    <property type="entry name" value="PmbA_TldD_3rd"/>
    <property type="match status" value="1"/>
</dbReference>
<keyword evidence="6" id="KW-1185">Reference proteome</keyword>
<evidence type="ECO:0000259" key="2">
    <source>
        <dbReference type="Pfam" id="PF01523"/>
    </source>
</evidence>
<comment type="similarity">
    <text evidence="1">Belongs to the peptidase U62 family.</text>
</comment>
<dbReference type="GO" id="GO:0005829">
    <property type="term" value="C:cytosol"/>
    <property type="evidence" value="ECO:0007669"/>
    <property type="project" value="TreeGrafter"/>
</dbReference>
<dbReference type="InterPro" id="IPR047657">
    <property type="entry name" value="PmbA"/>
</dbReference>
<dbReference type="EMBL" id="RJKX01000014">
    <property type="protein sequence ID" value="ROP91130.1"/>
    <property type="molecule type" value="Genomic_DNA"/>
</dbReference>
<name>A0A3N1LIL4_9PROT</name>
<evidence type="ECO:0000313" key="6">
    <source>
        <dbReference type="Proteomes" id="UP000278222"/>
    </source>
</evidence>
<dbReference type="SUPFAM" id="SSF111283">
    <property type="entry name" value="Putative modulator of DNA gyrase, PmbA/TldD"/>
    <property type="match status" value="1"/>
</dbReference>
<dbReference type="OrthoDB" id="9803618at2"/>
<dbReference type="RefSeq" id="WP_123690771.1">
    <property type="nucleotide sequence ID" value="NZ_AP019700.1"/>
</dbReference>
<accession>A0A3N1LIL4</accession>
<dbReference type="GO" id="GO:0008237">
    <property type="term" value="F:metallopeptidase activity"/>
    <property type="evidence" value="ECO:0007669"/>
    <property type="project" value="InterPro"/>
</dbReference>
<evidence type="ECO:0000259" key="3">
    <source>
        <dbReference type="Pfam" id="PF19289"/>
    </source>
</evidence>
<evidence type="ECO:0000256" key="1">
    <source>
        <dbReference type="ARBA" id="ARBA00005836"/>
    </source>
</evidence>
<comment type="caution">
    <text evidence="5">The sequence shown here is derived from an EMBL/GenBank/DDBJ whole genome shotgun (WGS) entry which is preliminary data.</text>
</comment>
<dbReference type="AlphaFoldDB" id="A0A3N1LIL4"/>
<dbReference type="InterPro" id="IPR045570">
    <property type="entry name" value="Metalloprtase-TldD/E_cen_dom"/>
</dbReference>
<reference evidence="5 6" key="1">
    <citation type="submission" date="2018-11" db="EMBL/GenBank/DDBJ databases">
        <title>Genomic Encyclopedia of Type Strains, Phase IV (KMG-IV): sequencing the most valuable type-strain genomes for metagenomic binning, comparative biology and taxonomic classification.</title>
        <authorList>
            <person name="Goeker M."/>
        </authorList>
    </citation>
    <scope>NUCLEOTIDE SEQUENCE [LARGE SCALE GENOMIC DNA]</scope>
    <source>
        <strain evidence="5 6">DSM 5900</strain>
    </source>
</reference>
<feature type="domain" description="Metalloprotease TldD/E C-terminal" evidence="3">
    <location>
        <begin position="232"/>
        <end position="447"/>
    </location>
</feature>
<dbReference type="Pfam" id="PF01523">
    <property type="entry name" value="PmbA_TldD_1st"/>
    <property type="match status" value="1"/>
</dbReference>
<dbReference type="PANTHER" id="PTHR43421">
    <property type="entry name" value="METALLOPROTEASE PMBA"/>
    <property type="match status" value="1"/>
</dbReference>
<gene>
    <name evidence="5" type="ORF">EDC65_2993</name>
</gene>
<dbReference type="InterPro" id="IPR036059">
    <property type="entry name" value="TldD/PmbA_sf"/>
</dbReference>
<feature type="domain" description="Metalloprotease TldD/E N-terminal" evidence="2">
    <location>
        <begin position="27"/>
        <end position="91"/>
    </location>
</feature>
<dbReference type="GO" id="GO:0006508">
    <property type="term" value="P:proteolysis"/>
    <property type="evidence" value="ECO:0007669"/>
    <property type="project" value="InterPro"/>
</dbReference>
<dbReference type="InterPro" id="IPR002510">
    <property type="entry name" value="Metalloprtase-TldD/E_N"/>
</dbReference>
<dbReference type="InterPro" id="IPR045569">
    <property type="entry name" value="Metalloprtase-TldD/E_C"/>
</dbReference>
<sequence length="448" mass="47139">MTTDSQATLDLLSDLIARARRAGADAADAVHVEGTSISHAQRLGETEKLERSEGQDLGLRVLVGRRQAVVSSSDLSAKALDELVERAVAMARAVPEDPYCGLADPEAIARSWPDMDLSDPSEPTAEMLIDWARRTEEAARAVPGVTNSEGAEAGWSRSRVSLVASNGFAGSYEGSGWSLSVSVLAGEGTGMERDYDFTSAVYGADLRQPEDVGRSAGERAIRRLKPQKAATTKAAIVFDPRVSGGLVGHFAGAINGQSIARGTSFLKDRMGSAVFAPGVSVIDDPLRARGLRSRPFDGEGLPAARRALVEDGVLRTWVLDLVTARQLGLQSTGNASRGTGGPPSPTTTNLYLAPGEASPAELLKRAGRGLYVTGLMGFGVNGVTGDYSRGASGFWIEDGEIAYPVSEVTIAGNLKDMFATLVPASDLEFRYGTNAPTVLVPEMTIAGR</sequence>
<proteinExistence type="inferred from homology"/>
<evidence type="ECO:0000313" key="5">
    <source>
        <dbReference type="EMBL" id="ROP91130.1"/>
    </source>
</evidence>
<organism evidence="5 6">
    <name type="scientific">Stella humosa</name>
    <dbReference type="NCBI Taxonomy" id="94"/>
    <lineage>
        <taxon>Bacteria</taxon>
        <taxon>Pseudomonadati</taxon>
        <taxon>Pseudomonadota</taxon>
        <taxon>Alphaproteobacteria</taxon>
        <taxon>Rhodospirillales</taxon>
        <taxon>Stellaceae</taxon>
        <taxon>Stella</taxon>
    </lineage>
</organism>
<protein>
    <submittedName>
        <fullName evidence="5">PmbA protein</fullName>
    </submittedName>
</protein>
<dbReference type="Proteomes" id="UP000278222">
    <property type="component" value="Unassembled WGS sequence"/>
</dbReference>
<dbReference type="InterPro" id="IPR035068">
    <property type="entry name" value="TldD/PmbA_N"/>
</dbReference>
<dbReference type="PANTHER" id="PTHR43421:SF1">
    <property type="entry name" value="METALLOPROTEASE PMBA"/>
    <property type="match status" value="1"/>
</dbReference>
<dbReference type="Gene3D" id="3.30.2290.10">
    <property type="entry name" value="PmbA/TldD superfamily"/>
    <property type="match status" value="1"/>
</dbReference>
<evidence type="ECO:0000259" key="4">
    <source>
        <dbReference type="Pfam" id="PF19290"/>
    </source>
</evidence>
<dbReference type="Pfam" id="PF19290">
    <property type="entry name" value="PmbA_TldD_2nd"/>
    <property type="match status" value="1"/>
</dbReference>